<evidence type="ECO:0000313" key="3">
    <source>
        <dbReference type="Proteomes" id="UP000009049"/>
    </source>
</evidence>
<dbReference type="Proteomes" id="UP000009049">
    <property type="component" value="Chromosome"/>
</dbReference>
<dbReference type="InterPro" id="IPR012338">
    <property type="entry name" value="Beta-lactam/transpept-like"/>
</dbReference>
<dbReference type="STRING" id="313596.RB2501_11802"/>
<dbReference type="Gene3D" id="3.40.710.10">
    <property type="entry name" value="DD-peptidase/beta-lactamase superfamily"/>
    <property type="match status" value="1"/>
</dbReference>
<dbReference type="GO" id="GO:0030655">
    <property type="term" value="P:beta-lactam antibiotic catabolic process"/>
    <property type="evidence" value="ECO:0007669"/>
    <property type="project" value="InterPro"/>
</dbReference>
<sequence length="389" mass="44037">MKGDKTACNRHFQILFWAAVLMVSGCTGTGRQTDRDPLETILASDDPAIARVMADPDKFEVQVRYTRIFRNGDSVRLAPYDYRVDATSYHYPASTVKFPIAVLALEKLARLDSLDRHTRYYIEGDSVEETFAGDIRAVFAVSDNHANNRLFEFLGQDAINAGLAEKQAGPARISHRLGYHRDETTTQPLVVYRNDTVTAQSRPIQNQPPKRLELTGIRKGFGYMEDGRLVEEPFDFGLKNYLPLTTLDGLLKRVVFPGNFPEGQRFRITGEQREFLLEAMSRLPREAGYEEALYPDGYCKFFMFGDSEARIPETVRIYNKVGFAYGTLTDCAYITDRENDVEFLLAATILVNENGVFNDDQYEYEEIGIPFLAALGRAAHAYELAHKAN</sequence>
<dbReference type="InterPro" id="IPR045155">
    <property type="entry name" value="Beta-lactam_cat"/>
</dbReference>
<dbReference type="HOGENOM" id="CLU_595480_0_0_10"/>
<dbReference type="GO" id="GO:0008800">
    <property type="term" value="F:beta-lactamase activity"/>
    <property type="evidence" value="ECO:0007669"/>
    <property type="project" value="InterPro"/>
</dbReference>
<dbReference type="eggNOG" id="COG2367">
    <property type="taxonomic scope" value="Bacteria"/>
</dbReference>
<dbReference type="EMBL" id="CP001712">
    <property type="protein sequence ID" value="EAR15009.1"/>
    <property type="molecule type" value="Genomic_DNA"/>
</dbReference>
<dbReference type="SUPFAM" id="SSF56601">
    <property type="entry name" value="beta-lactamase/transpeptidase-like"/>
    <property type="match status" value="1"/>
</dbReference>
<dbReference type="KEGG" id="rbi:RB2501_11802"/>
<reference evidence="2 3" key="1">
    <citation type="journal article" date="2009" name="J. Bacteriol.">
        <title>Complete genome sequence of Robiginitalea biformata HTCC2501.</title>
        <authorList>
            <person name="Oh H.M."/>
            <person name="Giovannoni S.J."/>
            <person name="Lee K."/>
            <person name="Ferriera S."/>
            <person name="Johnson J."/>
            <person name="Cho J.C."/>
        </authorList>
    </citation>
    <scope>NUCLEOTIDE SEQUENCE [LARGE SCALE GENOMIC DNA]</scope>
    <source>
        <strain evidence="3">ATCC BAA-864 / HTCC2501 / KCTC 12146</strain>
    </source>
</reference>
<proteinExistence type="predicted"/>
<evidence type="ECO:0000259" key="1">
    <source>
        <dbReference type="Pfam" id="PF13354"/>
    </source>
</evidence>
<dbReference type="PROSITE" id="PS51257">
    <property type="entry name" value="PROKAR_LIPOPROTEIN"/>
    <property type="match status" value="1"/>
</dbReference>
<organism evidence="2 3">
    <name type="scientific">Robiginitalea biformata (strain ATCC BAA-864 / DSM 15991 / KCTC 12146 / HTCC2501)</name>
    <dbReference type="NCBI Taxonomy" id="313596"/>
    <lineage>
        <taxon>Bacteria</taxon>
        <taxon>Pseudomonadati</taxon>
        <taxon>Bacteroidota</taxon>
        <taxon>Flavobacteriia</taxon>
        <taxon>Flavobacteriales</taxon>
        <taxon>Flavobacteriaceae</taxon>
        <taxon>Robiginitalea</taxon>
    </lineage>
</organism>
<dbReference type="Pfam" id="PF13354">
    <property type="entry name" value="Beta-lactamase2"/>
    <property type="match status" value="1"/>
</dbReference>
<gene>
    <name evidence="2" type="ordered locus">RB2501_11802</name>
</gene>
<name>A4CMW7_ROBBH</name>
<dbReference type="AlphaFoldDB" id="A4CMW7"/>
<feature type="domain" description="Beta-lactamase class A catalytic" evidence="1">
    <location>
        <begin position="84"/>
        <end position="182"/>
    </location>
</feature>
<protein>
    <recommendedName>
        <fullName evidence="1">Beta-lactamase class A catalytic domain-containing protein</fullName>
    </recommendedName>
</protein>
<evidence type="ECO:0000313" key="2">
    <source>
        <dbReference type="EMBL" id="EAR15009.1"/>
    </source>
</evidence>
<keyword evidence="3" id="KW-1185">Reference proteome</keyword>
<accession>A4CMW7</accession>